<name>A0A9D4T021_RHISA</name>
<gene>
    <name evidence="1" type="ORF">HPB52_011892</name>
</gene>
<keyword evidence="2" id="KW-1185">Reference proteome</keyword>
<evidence type="ECO:0000313" key="2">
    <source>
        <dbReference type="Proteomes" id="UP000821837"/>
    </source>
</evidence>
<organism evidence="1 2">
    <name type="scientific">Rhipicephalus sanguineus</name>
    <name type="common">Brown dog tick</name>
    <name type="synonym">Ixodes sanguineus</name>
    <dbReference type="NCBI Taxonomy" id="34632"/>
    <lineage>
        <taxon>Eukaryota</taxon>
        <taxon>Metazoa</taxon>
        <taxon>Ecdysozoa</taxon>
        <taxon>Arthropoda</taxon>
        <taxon>Chelicerata</taxon>
        <taxon>Arachnida</taxon>
        <taxon>Acari</taxon>
        <taxon>Parasitiformes</taxon>
        <taxon>Ixodida</taxon>
        <taxon>Ixodoidea</taxon>
        <taxon>Ixodidae</taxon>
        <taxon>Rhipicephalinae</taxon>
        <taxon>Rhipicephalus</taxon>
        <taxon>Rhipicephalus</taxon>
    </lineage>
</organism>
<comment type="caution">
    <text evidence="1">The sequence shown here is derived from an EMBL/GenBank/DDBJ whole genome shotgun (WGS) entry which is preliminary data.</text>
</comment>
<sequence length="85" mass="10104">MQYRAYFCQPFREQAEEAPHEERKFLVFESNLRELLAFCRLCHKRCRNEFKLFQTRQDQLLKDLPEDGVEIAGDGRCDSPGYSAK</sequence>
<evidence type="ECO:0000313" key="1">
    <source>
        <dbReference type="EMBL" id="KAH7961753.1"/>
    </source>
</evidence>
<dbReference type="Proteomes" id="UP000821837">
    <property type="component" value="Chromosome 3"/>
</dbReference>
<proteinExistence type="predicted"/>
<reference evidence="1" key="2">
    <citation type="submission" date="2021-09" db="EMBL/GenBank/DDBJ databases">
        <authorList>
            <person name="Jia N."/>
            <person name="Wang J."/>
            <person name="Shi W."/>
            <person name="Du L."/>
            <person name="Sun Y."/>
            <person name="Zhan W."/>
            <person name="Jiang J."/>
            <person name="Wang Q."/>
            <person name="Zhang B."/>
            <person name="Ji P."/>
            <person name="Sakyi L.B."/>
            <person name="Cui X."/>
            <person name="Yuan T."/>
            <person name="Jiang B."/>
            <person name="Yang W."/>
            <person name="Lam T.T.-Y."/>
            <person name="Chang Q."/>
            <person name="Ding S."/>
            <person name="Wang X."/>
            <person name="Zhu J."/>
            <person name="Ruan X."/>
            <person name="Zhao L."/>
            <person name="Wei J."/>
            <person name="Que T."/>
            <person name="Du C."/>
            <person name="Cheng J."/>
            <person name="Dai P."/>
            <person name="Han X."/>
            <person name="Huang E."/>
            <person name="Gao Y."/>
            <person name="Liu J."/>
            <person name="Shao H."/>
            <person name="Ye R."/>
            <person name="Li L."/>
            <person name="Wei W."/>
            <person name="Wang X."/>
            <person name="Wang C."/>
            <person name="Huo Q."/>
            <person name="Li W."/>
            <person name="Guo W."/>
            <person name="Chen H."/>
            <person name="Chen S."/>
            <person name="Zhou L."/>
            <person name="Zhou L."/>
            <person name="Ni X."/>
            <person name="Tian J."/>
            <person name="Zhou Y."/>
            <person name="Sheng Y."/>
            <person name="Liu T."/>
            <person name="Pan Y."/>
            <person name="Xia L."/>
            <person name="Li J."/>
            <person name="Zhao F."/>
            <person name="Cao W."/>
        </authorList>
    </citation>
    <scope>NUCLEOTIDE SEQUENCE</scope>
    <source>
        <strain evidence="1">Rsan-2018</strain>
        <tissue evidence="1">Larvae</tissue>
    </source>
</reference>
<dbReference type="AlphaFoldDB" id="A0A9D4T021"/>
<reference evidence="1" key="1">
    <citation type="journal article" date="2020" name="Cell">
        <title>Large-Scale Comparative Analyses of Tick Genomes Elucidate Their Genetic Diversity and Vector Capacities.</title>
        <authorList>
            <consortium name="Tick Genome and Microbiome Consortium (TIGMIC)"/>
            <person name="Jia N."/>
            <person name="Wang J."/>
            <person name="Shi W."/>
            <person name="Du L."/>
            <person name="Sun Y."/>
            <person name="Zhan W."/>
            <person name="Jiang J.F."/>
            <person name="Wang Q."/>
            <person name="Zhang B."/>
            <person name="Ji P."/>
            <person name="Bell-Sakyi L."/>
            <person name="Cui X.M."/>
            <person name="Yuan T.T."/>
            <person name="Jiang B.G."/>
            <person name="Yang W.F."/>
            <person name="Lam T.T."/>
            <person name="Chang Q.C."/>
            <person name="Ding S.J."/>
            <person name="Wang X.J."/>
            <person name="Zhu J.G."/>
            <person name="Ruan X.D."/>
            <person name="Zhao L."/>
            <person name="Wei J.T."/>
            <person name="Ye R.Z."/>
            <person name="Que T.C."/>
            <person name="Du C.H."/>
            <person name="Zhou Y.H."/>
            <person name="Cheng J.X."/>
            <person name="Dai P.F."/>
            <person name="Guo W.B."/>
            <person name="Han X.H."/>
            <person name="Huang E.J."/>
            <person name="Li L.F."/>
            <person name="Wei W."/>
            <person name="Gao Y.C."/>
            <person name="Liu J.Z."/>
            <person name="Shao H.Z."/>
            <person name="Wang X."/>
            <person name="Wang C.C."/>
            <person name="Yang T.C."/>
            <person name="Huo Q.B."/>
            <person name="Li W."/>
            <person name="Chen H.Y."/>
            <person name="Chen S.E."/>
            <person name="Zhou L.G."/>
            <person name="Ni X.B."/>
            <person name="Tian J.H."/>
            <person name="Sheng Y."/>
            <person name="Liu T."/>
            <person name="Pan Y.S."/>
            <person name="Xia L.Y."/>
            <person name="Li J."/>
            <person name="Zhao F."/>
            <person name="Cao W.C."/>
        </authorList>
    </citation>
    <scope>NUCLEOTIDE SEQUENCE</scope>
    <source>
        <strain evidence="1">Rsan-2018</strain>
    </source>
</reference>
<protein>
    <submittedName>
        <fullName evidence="1">Uncharacterized protein</fullName>
    </submittedName>
</protein>
<dbReference type="EMBL" id="JABSTV010001249">
    <property type="protein sequence ID" value="KAH7961753.1"/>
    <property type="molecule type" value="Genomic_DNA"/>
</dbReference>
<accession>A0A9D4T021</accession>